<sequence length="448" mass="50060">MQMGRVSSFFRFFGGLCALLGVLAPMDSEAQDTLRLSLDSAVRLALRQNPDAVVAERSVRQAEYAAKEKWSPLMPKVSSSASYSRSLKKMVMFLPEGSPMGDVLEIGADNSYDAGVTATLPLIAPAAWHNVGIGRVDRRIAEEELRQARVNIAAEVKLAYIQLLLARTSLQVMEQSVESAEATSKNVSQMAKQGMTADYDDNRAQVQVYKLRPSLLQAQQGVETAEKNLRVLLAIPESEPLVIATSLEEVADQLSPATLVPESQLVEGNTNLRILGLQREKLAVQYRTVRDSYWPTLAAFFNYKVQTQANHFRFEDYHWVQTSMLGLQLSFDIFDGLAKCRQQQQLRIGADRLATQQDYLTQRLQVKAALARQQLRQSQSLMQATRRAVEIAERGVTIANTRYTSGAGTILEVTDAQMAQTQARLAYNQAVYDYLRAYFEYQQVMGVE</sequence>
<dbReference type="Proteomes" id="UP000054172">
    <property type="component" value="Unassembled WGS sequence"/>
</dbReference>
<keyword evidence="7" id="KW-0998">Cell outer membrane</keyword>
<name>A0A0Q4B870_9BACT</name>
<evidence type="ECO:0000256" key="1">
    <source>
        <dbReference type="ARBA" id="ARBA00004442"/>
    </source>
</evidence>
<evidence type="ECO:0000256" key="2">
    <source>
        <dbReference type="ARBA" id="ARBA00007613"/>
    </source>
</evidence>
<evidence type="ECO:0008006" key="10">
    <source>
        <dbReference type="Google" id="ProtNLM"/>
    </source>
</evidence>
<keyword evidence="6" id="KW-0472">Membrane</keyword>
<dbReference type="PANTHER" id="PTHR30026:SF20">
    <property type="entry name" value="OUTER MEMBRANE PROTEIN TOLC"/>
    <property type="match status" value="1"/>
</dbReference>
<dbReference type="GO" id="GO:0015562">
    <property type="term" value="F:efflux transmembrane transporter activity"/>
    <property type="evidence" value="ECO:0007669"/>
    <property type="project" value="InterPro"/>
</dbReference>
<evidence type="ECO:0000256" key="5">
    <source>
        <dbReference type="ARBA" id="ARBA00022692"/>
    </source>
</evidence>
<protein>
    <recommendedName>
        <fullName evidence="10">Transporter</fullName>
    </recommendedName>
</protein>
<dbReference type="GO" id="GO:1990281">
    <property type="term" value="C:efflux pump complex"/>
    <property type="evidence" value="ECO:0007669"/>
    <property type="project" value="TreeGrafter"/>
</dbReference>
<organism evidence="8 9">
    <name type="scientific">Candidatus [Bacteroides] periocalifornicus</name>
    <dbReference type="NCBI Taxonomy" id="1702214"/>
    <lineage>
        <taxon>Bacteria</taxon>
        <taxon>Pseudomonadati</taxon>
        <taxon>Bacteroidota</taxon>
    </lineage>
</organism>
<evidence type="ECO:0000256" key="3">
    <source>
        <dbReference type="ARBA" id="ARBA00022448"/>
    </source>
</evidence>
<dbReference type="InterPro" id="IPR051906">
    <property type="entry name" value="TolC-like"/>
</dbReference>
<keyword evidence="4" id="KW-1134">Transmembrane beta strand</keyword>
<dbReference type="InterPro" id="IPR003423">
    <property type="entry name" value="OMP_efflux"/>
</dbReference>
<evidence type="ECO:0000313" key="9">
    <source>
        <dbReference type="Proteomes" id="UP000054172"/>
    </source>
</evidence>
<dbReference type="AlphaFoldDB" id="A0A0Q4B870"/>
<proteinExistence type="inferred from homology"/>
<keyword evidence="5" id="KW-0812">Transmembrane</keyword>
<dbReference type="Gene3D" id="1.20.1600.10">
    <property type="entry name" value="Outer membrane efflux proteins (OEP)"/>
    <property type="match status" value="1"/>
</dbReference>
<dbReference type="STRING" id="1702214.AL399_03270"/>
<dbReference type="GO" id="GO:0015288">
    <property type="term" value="F:porin activity"/>
    <property type="evidence" value="ECO:0007669"/>
    <property type="project" value="TreeGrafter"/>
</dbReference>
<dbReference type="EMBL" id="LIIK01000010">
    <property type="protein sequence ID" value="KQM09195.1"/>
    <property type="molecule type" value="Genomic_DNA"/>
</dbReference>
<gene>
    <name evidence="8" type="ORF">AL399_03270</name>
</gene>
<accession>A0A0Q4B870</accession>
<dbReference type="PANTHER" id="PTHR30026">
    <property type="entry name" value="OUTER MEMBRANE PROTEIN TOLC"/>
    <property type="match status" value="1"/>
</dbReference>
<evidence type="ECO:0000313" key="8">
    <source>
        <dbReference type="EMBL" id="KQM09195.1"/>
    </source>
</evidence>
<evidence type="ECO:0000256" key="7">
    <source>
        <dbReference type="ARBA" id="ARBA00023237"/>
    </source>
</evidence>
<comment type="similarity">
    <text evidence="2">Belongs to the outer membrane factor (OMF) (TC 1.B.17) family.</text>
</comment>
<evidence type="ECO:0000256" key="4">
    <source>
        <dbReference type="ARBA" id="ARBA00022452"/>
    </source>
</evidence>
<dbReference type="PATRIC" id="fig|1702214.3.peg.1147"/>
<keyword evidence="9" id="KW-1185">Reference proteome</keyword>
<comment type="caution">
    <text evidence="8">The sequence shown here is derived from an EMBL/GenBank/DDBJ whole genome shotgun (WGS) entry which is preliminary data.</text>
</comment>
<keyword evidence="3" id="KW-0813">Transport</keyword>
<dbReference type="GO" id="GO:0009279">
    <property type="term" value="C:cell outer membrane"/>
    <property type="evidence" value="ECO:0007669"/>
    <property type="project" value="UniProtKB-SubCell"/>
</dbReference>
<dbReference type="SUPFAM" id="SSF56954">
    <property type="entry name" value="Outer membrane efflux proteins (OEP)"/>
    <property type="match status" value="1"/>
</dbReference>
<dbReference type="Pfam" id="PF02321">
    <property type="entry name" value="OEP"/>
    <property type="match status" value="2"/>
</dbReference>
<reference evidence="8" key="1">
    <citation type="submission" date="2015-08" db="EMBL/GenBank/DDBJ databases">
        <title>Candidatus Bacteriodes Periocalifornicus.</title>
        <authorList>
            <person name="McLean J.S."/>
            <person name="Kelley S."/>
        </authorList>
    </citation>
    <scope>NUCLEOTIDE SEQUENCE [LARGE SCALE GENOMIC DNA]</scope>
    <source>
        <strain evidence="8">12B</strain>
    </source>
</reference>
<comment type="subcellular location">
    <subcellularLocation>
        <location evidence="1">Cell outer membrane</location>
    </subcellularLocation>
</comment>
<evidence type="ECO:0000256" key="6">
    <source>
        <dbReference type="ARBA" id="ARBA00023136"/>
    </source>
</evidence>